<organism evidence="1 2">
    <name type="scientific">Mangrovicoccus algicola</name>
    <dbReference type="NCBI Taxonomy" id="2771008"/>
    <lineage>
        <taxon>Bacteria</taxon>
        <taxon>Pseudomonadati</taxon>
        <taxon>Pseudomonadota</taxon>
        <taxon>Alphaproteobacteria</taxon>
        <taxon>Rhodobacterales</taxon>
        <taxon>Paracoccaceae</taxon>
        <taxon>Mangrovicoccus</taxon>
    </lineage>
</organism>
<evidence type="ECO:0000313" key="2">
    <source>
        <dbReference type="Proteomes" id="UP000609121"/>
    </source>
</evidence>
<dbReference type="RefSeq" id="WP_193185966.1">
    <property type="nucleotide sequence ID" value="NZ_JACVXA010000078.1"/>
</dbReference>
<name>A0A8J6Z0D4_9RHOB</name>
<evidence type="ECO:0000313" key="1">
    <source>
        <dbReference type="EMBL" id="MBE3640219.1"/>
    </source>
</evidence>
<dbReference type="Proteomes" id="UP000609121">
    <property type="component" value="Unassembled WGS sequence"/>
</dbReference>
<gene>
    <name evidence="1" type="ORF">ICN82_18595</name>
</gene>
<dbReference type="EMBL" id="JACVXA010000078">
    <property type="protein sequence ID" value="MBE3640219.1"/>
    <property type="molecule type" value="Genomic_DNA"/>
</dbReference>
<protein>
    <submittedName>
        <fullName evidence="1">Flagellar basal body-associated protein FliL</fullName>
    </submittedName>
</protein>
<dbReference type="AlphaFoldDB" id="A0A8J6Z0D4"/>
<sequence length="167" mass="17737">MRLLIPLLIVLLGIGLGGGAGFLLAPPPPEPAECDCAAADAEGHDAEPAPGDIAPTELSPEHEYVDMQNQFVVPVIENDQMTGLLLLSLSLEVDPGAREAVLSKQPKLRDEFLRVLFAYASLGGFGGSYVEFSDLNVIRNDLGAAARAVLGPVVHQVLIVDMIRQDN</sequence>
<keyword evidence="2" id="KW-1185">Reference proteome</keyword>
<comment type="caution">
    <text evidence="1">The sequence shown here is derived from an EMBL/GenBank/DDBJ whole genome shotgun (WGS) entry which is preliminary data.</text>
</comment>
<keyword evidence="1" id="KW-0282">Flagellum</keyword>
<accession>A0A8J6Z0D4</accession>
<proteinExistence type="predicted"/>
<reference evidence="1" key="1">
    <citation type="submission" date="2020-09" db="EMBL/GenBank/DDBJ databases">
        <title>A novel bacterium of genus Mangrovicoccus, isolated from South China Sea.</title>
        <authorList>
            <person name="Huang H."/>
            <person name="Mo K."/>
            <person name="Hu Y."/>
        </authorList>
    </citation>
    <scope>NUCLEOTIDE SEQUENCE</scope>
    <source>
        <strain evidence="1">HB182678</strain>
    </source>
</reference>
<keyword evidence="1" id="KW-0969">Cilium</keyword>
<keyword evidence="1" id="KW-0966">Cell projection</keyword>